<dbReference type="GO" id="GO:0005524">
    <property type="term" value="F:ATP binding"/>
    <property type="evidence" value="ECO:0007669"/>
    <property type="project" value="UniProtKB-KW"/>
</dbReference>
<dbReference type="PANTHER" id="PTHR43384:SF6">
    <property type="entry name" value="SEPTUM SITE-DETERMINING PROTEIN MIND HOMOLOG, CHLOROPLASTIC"/>
    <property type="match status" value="1"/>
</dbReference>
<dbReference type="GO" id="GO:0051782">
    <property type="term" value="P:negative regulation of cell division"/>
    <property type="evidence" value="ECO:0007669"/>
    <property type="project" value="TreeGrafter"/>
</dbReference>
<keyword evidence="2" id="KW-0067">ATP-binding</keyword>
<feature type="region of interest" description="Disordered" evidence="3">
    <location>
        <begin position="1"/>
        <end position="57"/>
    </location>
</feature>
<feature type="compositionally biased region" description="Basic and acidic residues" evidence="3">
    <location>
        <begin position="21"/>
        <end position="34"/>
    </location>
</feature>
<evidence type="ECO:0000256" key="2">
    <source>
        <dbReference type="ARBA" id="ARBA00022840"/>
    </source>
</evidence>
<dbReference type="InterPro" id="IPR017746">
    <property type="entry name" value="Cellulose_synthase_operon_BcsQ"/>
</dbReference>
<dbReference type="AlphaFoldDB" id="A0A9E6TS87"/>
<sequence length="343" mass="37539">MQPSDDDDVRNLMRKFGANTERYREIEGTRRAFTEKPLPTPPPPTPPAQAKPGVSAEASPSLRMLLTDLAQQRQAKAEEHRQARVMPHVAARIVAVVSTRGGVGRSTLASLLAILLNGADRQAVVLELDAQNAQYRHLGIFPQATGICRASLERRGWQELAQTGYASTRLLPFGESEPQQLHSLERQLEDDPHWLARHLADLNLGRHDTLIIDTPAGSSVFQEQALRLADLIVAVVRPDAASHAALEHLVDTLAPHLGGERPASCRFVINGVDSSHALSVDIAQILENQLRPQLLGSVAWDEAIAEALAYECNPFEQSADARGCQDILAIADKLHDQLEPRLS</sequence>
<name>A0A9E6TS87_9PSED</name>
<evidence type="ECO:0000313" key="5">
    <source>
        <dbReference type="Proteomes" id="UP000634530"/>
    </source>
</evidence>
<dbReference type="Proteomes" id="UP000634530">
    <property type="component" value="Chromosome"/>
</dbReference>
<evidence type="ECO:0000256" key="3">
    <source>
        <dbReference type="SAM" id="MobiDB-lite"/>
    </source>
</evidence>
<dbReference type="PANTHER" id="PTHR43384">
    <property type="entry name" value="SEPTUM SITE-DETERMINING PROTEIN MIND HOMOLOG, CHLOROPLASTIC-RELATED"/>
    <property type="match status" value="1"/>
</dbReference>
<dbReference type="InterPro" id="IPR027417">
    <property type="entry name" value="P-loop_NTPase"/>
</dbReference>
<dbReference type="GO" id="GO:0016887">
    <property type="term" value="F:ATP hydrolysis activity"/>
    <property type="evidence" value="ECO:0007669"/>
    <property type="project" value="TreeGrafter"/>
</dbReference>
<keyword evidence="5" id="KW-1185">Reference proteome</keyword>
<protein>
    <submittedName>
        <fullName evidence="4">Cellulose synthase operon protein YhjQ</fullName>
    </submittedName>
</protein>
<organism evidence="4 5">
    <name type="scientific">Pseudomonas vanderleydeniana</name>
    <dbReference type="NCBI Taxonomy" id="2745495"/>
    <lineage>
        <taxon>Bacteria</taxon>
        <taxon>Pseudomonadati</taxon>
        <taxon>Pseudomonadota</taxon>
        <taxon>Gammaproteobacteria</taxon>
        <taxon>Pseudomonadales</taxon>
        <taxon>Pseudomonadaceae</taxon>
        <taxon>Pseudomonas</taxon>
    </lineage>
</organism>
<dbReference type="RefSeq" id="WP_186683591.1">
    <property type="nucleotide sequence ID" value="NZ_CP077093.1"/>
</dbReference>
<reference evidence="4 5" key="2">
    <citation type="journal article" date="2021" name="Microorganisms">
        <title>The Ever-Expanding Pseudomonas Genus: Description of 43 New Species and Partition of the Pseudomonas putida Group.</title>
        <authorList>
            <person name="Girard L."/>
            <person name="Lood C."/>
            <person name="Hofte M."/>
            <person name="Vandamme P."/>
            <person name="Rokni-Zadeh H."/>
            <person name="van Noort V."/>
            <person name="Lavigne R."/>
            <person name="De Mot R."/>
        </authorList>
    </citation>
    <scope>NUCLEOTIDE SEQUENCE [LARGE SCALE GENOMIC DNA]</scope>
    <source>
        <strain evidence="4 5">RW8P3</strain>
    </source>
</reference>
<dbReference type="NCBIfam" id="TIGR03371">
    <property type="entry name" value="cellulose_yhjQ"/>
    <property type="match status" value="1"/>
</dbReference>
<evidence type="ECO:0000313" key="4">
    <source>
        <dbReference type="EMBL" id="QXI28287.1"/>
    </source>
</evidence>
<evidence type="ECO:0000256" key="1">
    <source>
        <dbReference type="ARBA" id="ARBA00022741"/>
    </source>
</evidence>
<dbReference type="InterPro" id="IPR050625">
    <property type="entry name" value="ParA/MinD_ATPase"/>
</dbReference>
<proteinExistence type="predicted"/>
<reference evidence="4 5" key="1">
    <citation type="journal article" date="2020" name="Microorganisms">
        <title>Reliable Identification of Environmental Pseudomonas Isolates Using the rpoD Gene.</title>
        <authorList>
            <consortium name="The Broad Institute Genome Sequencing Platform"/>
            <person name="Girard L."/>
            <person name="Lood C."/>
            <person name="Rokni-Zadeh H."/>
            <person name="van Noort V."/>
            <person name="Lavigne R."/>
            <person name="De Mot R."/>
        </authorList>
    </citation>
    <scope>NUCLEOTIDE SEQUENCE [LARGE SCALE GENOMIC DNA]</scope>
    <source>
        <strain evidence="4 5">RW8P3</strain>
    </source>
</reference>
<dbReference type="SUPFAM" id="SSF52540">
    <property type="entry name" value="P-loop containing nucleoside triphosphate hydrolases"/>
    <property type="match status" value="1"/>
</dbReference>
<dbReference type="GO" id="GO:0009898">
    <property type="term" value="C:cytoplasmic side of plasma membrane"/>
    <property type="evidence" value="ECO:0007669"/>
    <property type="project" value="TreeGrafter"/>
</dbReference>
<feature type="compositionally biased region" description="Pro residues" evidence="3">
    <location>
        <begin position="38"/>
        <end position="49"/>
    </location>
</feature>
<dbReference type="KEGG" id="pvw:HU752_031145"/>
<dbReference type="Pfam" id="PF06564">
    <property type="entry name" value="CBP_BcsQ"/>
    <property type="match status" value="1"/>
</dbReference>
<keyword evidence="1" id="KW-0547">Nucleotide-binding</keyword>
<dbReference type="GO" id="GO:0005829">
    <property type="term" value="C:cytosol"/>
    <property type="evidence" value="ECO:0007669"/>
    <property type="project" value="TreeGrafter"/>
</dbReference>
<accession>A0A9E6TS87</accession>
<gene>
    <name evidence="4" type="primary">yhjQ</name>
    <name evidence="4" type="ORF">HU752_031145</name>
</gene>
<dbReference type="EMBL" id="CP077093">
    <property type="protein sequence ID" value="QXI28287.1"/>
    <property type="molecule type" value="Genomic_DNA"/>
</dbReference>
<dbReference type="Gene3D" id="3.40.50.300">
    <property type="entry name" value="P-loop containing nucleotide triphosphate hydrolases"/>
    <property type="match status" value="1"/>
</dbReference>